<proteinExistence type="predicted"/>
<dbReference type="RefSeq" id="WP_115642153.1">
    <property type="nucleotide sequence ID" value="NZ_UFWZ01000001.1"/>
</dbReference>
<gene>
    <name evidence="2" type="ORF">NCTC9836_02725</name>
</gene>
<dbReference type="Pfam" id="PF09578">
    <property type="entry name" value="Spore_YabQ"/>
    <property type="match status" value="1"/>
</dbReference>
<reference evidence="2 3" key="1">
    <citation type="submission" date="2018-06" db="EMBL/GenBank/DDBJ databases">
        <authorList>
            <consortium name="Pathogen Informatics"/>
            <person name="Doyle S."/>
        </authorList>
    </citation>
    <scope>NUCLEOTIDE SEQUENCE [LARGE SCALE GENOMIC DNA]</scope>
    <source>
        <strain evidence="2 3">NCTC9836</strain>
    </source>
</reference>
<feature type="transmembrane region" description="Helical" evidence="1">
    <location>
        <begin position="44"/>
        <end position="63"/>
    </location>
</feature>
<dbReference type="OrthoDB" id="1685240at2"/>
<evidence type="ECO:0000313" key="3">
    <source>
        <dbReference type="Proteomes" id="UP000254664"/>
    </source>
</evidence>
<dbReference type="AlphaFoldDB" id="A0A381JD25"/>
<organism evidence="2 3">
    <name type="scientific">Clostridium putrefaciens</name>
    <dbReference type="NCBI Taxonomy" id="99675"/>
    <lineage>
        <taxon>Bacteria</taxon>
        <taxon>Bacillati</taxon>
        <taxon>Bacillota</taxon>
        <taxon>Clostridia</taxon>
        <taxon>Eubacteriales</taxon>
        <taxon>Clostridiaceae</taxon>
        <taxon>Clostridium</taxon>
    </lineage>
</organism>
<sequence length="128" mass="15327">MIIPLLFQFKTILFSILSGIITGILFDFYRVIRGHNKNKLLSTFQDLLFWILSSIIVFVFLLYTNYALIVPYVYLYIVLGIYIYLKILSEYILKVQYSIYGFIGKLFRMSFNHLFYPLKLIFYNKSKK</sequence>
<dbReference type="NCBIfam" id="TIGR02893">
    <property type="entry name" value="spore_yabQ"/>
    <property type="match status" value="1"/>
</dbReference>
<protein>
    <submittedName>
        <fullName evidence="2">Spore cortex biosynthesis protein YabQ</fullName>
    </submittedName>
</protein>
<evidence type="ECO:0000313" key="2">
    <source>
        <dbReference type="EMBL" id="SUY48326.1"/>
    </source>
</evidence>
<feature type="transmembrane region" description="Helical" evidence="1">
    <location>
        <begin position="69"/>
        <end position="85"/>
    </location>
</feature>
<dbReference type="Proteomes" id="UP000254664">
    <property type="component" value="Unassembled WGS sequence"/>
</dbReference>
<accession>A0A381JD25</accession>
<keyword evidence="1" id="KW-1133">Transmembrane helix</keyword>
<evidence type="ECO:0000256" key="1">
    <source>
        <dbReference type="SAM" id="Phobius"/>
    </source>
</evidence>
<name>A0A381JD25_9CLOT</name>
<keyword evidence="3" id="KW-1185">Reference proteome</keyword>
<dbReference type="InterPro" id="IPR019074">
    <property type="entry name" value="YabQ"/>
</dbReference>
<keyword evidence="1" id="KW-0472">Membrane</keyword>
<feature type="transmembrane region" description="Helical" evidence="1">
    <location>
        <begin position="12"/>
        <end position="32"/>
    </location>
</feature>
<keyword evidence="1" id="KW-0812">Transmembrane</keyword>
<dbReference type="EMBL" id="UFWZ01000001">
    <property type="protein sequence ID" value="SUY48326.1"/>
    <property type="molecule type" value="Genomic_DNA"/>
</dbReference>